<dbReference type="Proteomes" id="UP000306319">
    <property type="component" value="Unassembled WGS sequence"/>
</dbReference>
<proteinExistence type="predicted"/>
<accession>A0AC61RGQ5</accession>
<keyword evidence="2" id="KW-1185">Reference proteome</keyword>
<dbReference type="EMBL" id="SRYB01000027">
    <property type="protein sequence ID" value="TGY77296.1"/>
    <property type="molecule type" value="Genomic_DNA"/>
</dbReference>
<organism evidence="1 2">
    <name type="scientific">Lepagella muris</name>
    <dbReference type="NCBI Taxonomy" id="3032870"/>
    <lineage>
        <taxon>Bacteria</taxon>
        <taxon>Pseudomonadati</taxon>
        <taxon>Bacteroidota</taxon>
        <taxon>Bacteroidia</taxon>
        <taxon>Bacteroidales</taxon>
        <taxon>Muribaculaceae</taxon>
        <taxon>Lepagella</taxon>
    </lineage>
</organism>
<reference evidence="1" key="1">
    <citation type="submission" date="2019-04" db="EMBL/GenBank/DDBJ databases">
        <title>Microbes associate with the intestines of laboratory mice.</title>
        <authorList>
            <person name="Navarre W."/>
            <person name="Wong E."/>
            <person name="Huang K."/>
            <person name="Tropini C."/>
            <person name="Ng K."/>
            <person name="Yu B."/>
        </authorList>
    </citation>
    <scope>NUCLEOTIDE SEQUENCE</scope>
    <source>
        <strain evidence="1">NM04_E33</strain>
    </source>
</reference>
<gene>
    <name evidence="1" type="ORF">E5331_15280</name>
</gene>
<comment type="caution">
    <text evidence="1">The sequence shown here is derived from an EMBL/GenBank/DDBJ whole genome shotgun (WGS) entry which is preliminary data.</text>
</comment>
<sequence length="168" mass="19767">MKSRLLAITSLAADYCSVCEHAHEMERDEFVDRILNLLPRIYWEFFDLSADIVSIDDFDYFSSYVDEDYYESIRRHIEAVMGEEDMFLETFEEDMKYSETPIAASIAESLADIFQPLYDFISVVKDSEGERMTEAYMHCKEDFESYWSQTLCNVLRAINHIKYSSQGE</sequence>
<evidence type="ECO:0000313" key="1">
    <source>
        <dbReference type="EMBL" id="TGY77296.1"/>
    </source>
</evidence>
<evidence type="ECO:0000313" key="2">
    <source>
        <dbReference type="Proteomes" id="UP000306319"/>
    </source>
</evidence>
<protein>
    <submittedName>
        <fullName evidence="1">DUF5063 domain-containing protein</fullName>
    </submittedName>
</protein>
<name>A0AC61RGQ5_9BACT</name>